<keyword evidence="7 15" id="KW-0547">Nucleotide-binding</keyword>
<dbReference type="InParanoid" id="K3WBD5"/>
<protein>
    <recommendedName>
        <fullName evidence="15">DNA ligase</fullName>
        <ecNumber evidence="15">6.5.1.1</ecNumber>
    </recommendedName>
</protein>
<proteinExistence type="inferred from homology"/>
<dbReference type="EC" id="6.5.1.1" evidence="15"/>
<name>K3WBD5_GLOUD</name>
<dbReference type="InterPro" id="IPR001357">
    <property type="entry name" value="BRCT_dom"/>
</dbReference>
<dbReference type="Pfam" id="PF11411">
    <property type="entry name" value="DNA_ligase_IV"/>
    <property type="match status" value="1"/>
</dbReference>
<dbReference type="PROSITE" id="PS50160">
    <property type="entry name" value="DNA_LIGASE_A3"/>
    <property type="match status" value="1"/>
</dbReference>
<dbReference type="STRING" id="431595.K3WBD5"/>
<dbReference type="GO" id="GO:0046872">
    <property type="term" value="F:metal ion binding"/>
    <property type="evidence" value="ECO:0007669"/>
    <property type="project" value="UniProtKB-KW"/>
</dbReference>
<evidence type="ECO:0000256" key="9">
    <source>
        <dbReference type="ARBA" id="ARBA00022840"/>
    </source>
</evidence>
<comment type="subcellular location">
    <subcellularLocation>
        <location evidence="2">Nucleus</location>
    </subcellularLocation>
</comment>
<dbReference type="Gene3D" id="1.10.3260.10">
    <property type="entry name" value="DNA ligase, ATP-dependent, N-terminal domain"/>
    <property type="match status" value="1"/>
</dbReference>
<dbReference type="OMA" id="EGIMIKH"/>
<dbReference type="InterPro" id="IPR000977">
    <property type="entry name" value="DNA_ligase_ATP-dep"/>
</dbReference>
<keyword evidence="6" id="KW-0677">Repeat</keyword>
<evidence type="ECO:0000259" key="17">
    <source>
        <dbReference type="PROSITE" id="PS50160"/>
    </source>
</evidence>
<dbReference type="PROSITE" id="PS50172">
    <property type="entry name" value="BRCT"/>
    <property type="match status" value="2"/>
</dbReference>
<keyword evidence="8 15" id="KW-0227">DNA damage</keyword>
<evidence type="ECO:0000256" key="8">
    <source>
        <dbReference type="ARBA" id="ARBA00022763"/>
    </source>
</evidence>
<dbReference type="GO" id="GO:0003677">
    <property type="term" value="F:DNA binding"/>
    <property type="evidence" value="ECO:0007669"/>
    <property type="project" value="InterPro"/>
</dbReference>
<dbReference type="PROSITE" id="PS00697">
    <property type="entry name" value="DNA_LIGASE_A1"/>
    <property type="match status" value="1"/>
</dbReference>
<dbReference type="CDD" id="cd07903">
    <property type="entry name" value="Adenylation_DNA_ligase_IV"/>
    <property type="match status" value="1"/>
</dbReference>
<keyword evidence="9 15" id="KW-0067">ATP-binding</keyword>
<evidence type="ECO:0000256" key="12">
    <source>
        <dbReference type="ARBA" id="ARBA00023204"/>
    </source>
</evidence>
<dbReference type="InterPro" id="IPR036599">
    <property type="entry name" value="DNA_ligase_N_sf"/>
</dbReference>
<dbReference type="InterPro" id="IPR012308">
    <property type="entry name" value="DNA_ligase_ATP-dep_N"/>
</dbReference>
<dbReference type="SUPFAM" id="SSF50249">
    <property type="entry name" value="Nucleic acid-binding proteins"/>
    <property type="match status" value="1"/>
</dbReference>
<dbReference type="InterPro" id="IPR012309">
    <property type="entry name" value="DNA_ligase_ATP-dep_C"/>
</dbReference>
<dbReference type="Pfam" id="PF04675">
    <property type="entry name" value="DNA_ligase_A_N"/>
    <property type="match status" value="1"/>
</dbReference>
<evidence type="ECO:0000256" key="4">
    <source>
        <dbReference type="ARBA" id="ARBA00022598"/>
    </source>
</evidence>
<dbReference type="Gene3D" id="2.40.50.140">
    <property type="entry name" value="Nucleic acid-binding proteins"/>
    <property type="match status" value="1"/>
</dbReference>
<dbReference type="InterPro" id="IPR021536">
    <property type="entry name" value="DNA_ligase_IV_dom"/>
</dbReference>
<comment type="cofactor">
    <cofactor evidence="1">
        <name>Mg(2+)</name>
        <dbReference type="ChEBI" id="CHEBI:18420"/>
    </cofactor>
</comment>
<evidence type="ECO:0000256" key="1">
    <source>
        <dbReference type="ARBA" id="ARBA00001946"/>
    </source>
</evidence>
<dbReference type="InterPro" id="IPR029710">
    <property type="entry name" value="LIG4"/>
</dbReference>
<organism evidence="19 20">
    <name type="scientific">Globisporangium ultimum (strain ATCC 200006 / CBS 805.95 / DAOM BR144)</name>
    <name type="common">Pythium ultimum</name>
    <dbReference type="NCBI Taxonomy" id="431595"/>
    <lineage>
        <taxon>Eukaryota</taxon>
        <taxon>Sar</taxon>
        <taxon>Stramenopiles</taxon>
        <taxon>Oomycota</taxon>
        <taxon>Peronosporomycetes</taxon>
        <taxon>Pythiales</taxon>
        <taxon>Pythiaceae</taxon>
        <taxon>Globisporangium</taxon>
    </lineage>
</organism>
<dbReference type="InterPro" id="IPR012310">
    <property type="entry name" value="DNA_ligase_ATP-dep_cent"/>
</dbReference>
<sequence length="1001" mass="113321">MDEDKATMAKAQDAQVAAMKLSFAGCCRMLDAVEKTPKSDAKLRLVFSDALRQELGGGGDMYPLLRLLLPQLDRERTYNLKEKKIAKIYIDVLGMASESKDAQKIEHFNDPTVVQSKAVGDFAAVLYDILVYRSLAGNKKYQHTVGVVNELLDQLVKADDNAAHKKVFMRLATEFPANEQKWIVRIVLKDLKIGLRHERVLNFIHPDAMEMYNHTSDLHKVCVDLRNSSVRYVPKIEPFQVFSPMLAKRVDFGECTTAINADVFAMEPKLDGERITCHVQGNRVEFISRNGINYTDNYGPFMAPYVLSQVVPGVNCIFDGEMMVWDNLEYRFREFGLLKNVANALRSGENTSRWLCYVVWDVVYLGGGEKAEQLIHEVYKGPGEVSAVMGLPQYARRQLLERLLKPLDHRITIIEQTLVNSQSAKERHELVMAEVDKQVSNGGEGVILKDINSHYMCGESSRKTKKWIKLKPDYAGMTTNLDVLIIGGFYGTGRRRSGDVSVFLLGVLSRSLDEAAAEEAVKLGEPCPVVYTFAKVGTGYNLEELEDLRRDLEPHWQLWDNDNIPAHLNGWKPQKSDLKPDVWIDPRHSKILEVYGFELTFTTLYQTGLTIRFPRCKAIRNDKPWYQCMNVQDLNTARGSIFNKRAADVALGQKKATKRITKRLTSSSRQPVGGIVAHFSQAKLDNVELKHDVFEGKEFCVLPGKYEKPVDFEIPSEIMGEHERNLFKQAVEKLLHSYGATIVQNPIAETTNFVVAVSDAGFKVANLVKQGRFNIVYLHWVVGCMASSRLLPLKARDFVFATESTRALLAKEYDQFGDHFTEYVKPDDLRLIFKEVARVKGISASMKFHADPVEHWQTKIKALAAEEEEAMECEFTVLAHCVVYVDRYVEIHAARECLPSTNTAERTATSPVELDPFGHMKLLEQQIRLFGATVVCKIDADVTHVVLNSASDRERIGKLQPIVRSLRRLHPKEPAPVSKEWAEECAKQRTQLPVDDFFIPV</sequence>
<evidence type="ECO:0000313" key="19">
    <source>
        <dbReference type="EnsemblProtists" id="PYU1_T002276"/>
    </source>
</evidence>
<dbReference type="Gene3D" id="3.40.50.10190">
    <property type="entry name" value="BRCT domain"/>
    <property type="match status" value="2"/>
</dbReference>
<evidence type="ECO:0000256" key="13">
    <source>
        <dbReference type="ARBA" id="ARBA00023242"/>
    </source>
</evidence>
<evidence type="ECO:0000256" key="10">
    <source>
        <dbReference type="ARBA" id="ARBA00022842"/>
    </source>
</evidence>
<dbReference type="GO" id="GO:0006303">
    <property type="term" value="P:double-strand break repair via nonhomologous end joining"/>
    <property type="evidence" value="ECO:0007669"/>
    <property type="project" value="TreeGrafter"/>
</dbReference>
<feature type="domain" description="BRCT" evidence="18">
    <location>
        <begin position="923"/>
        <end position="999"/>
    </location>
</feature>
<dbReference type="Proteomes" id="UP000019132">
    <property type="component" value="Unassembled WGS sequence"/>
</dbReference>
<dbReference type="InterPro" id="IPR044125">
    <property type="entry name" value="Adenylation_DNA_ligase_IV"/>
</dbReference>
<dbReference type="PANTHER" id="PTHR45997:SF1">
    <property type="entry name" value="DNA LIGASE 4"/>
    <property type="match status" value="1"/>
</dbReference>
<dbReference type="GO" id="GO:0071897">
    <property type="term" value="P:DNA biosynthetic process"/>
    <property type="evidence" value="ECO:0007669"/>
    <property type="project" value="InterPro"/>
</dbReference>
<evidence type="ECO:0000256" key="14">
    <source>
        <dbReference type="ARBA" id="ARBA00034003"/>
    </source>
</evidence>
<dbReference type="PANTHER" id="PTHR45997">
    <property type="entry name" value="DNA LIGASE 4"/>
    <property type="match status" value="1"/>
</dbReference>
<dbReference type="GO" id="GO:0006310">
    <property type="term" value="P:DNA recombination"/>
    <property type="evidence" value="ECO:0007669"/>
    <property type="project" value="UniProtKB-KW"/>
</dbReference>
<reference evidence="20" key="1">
    <citation type="journal article" date="2010" name="Genome Biol.">
        <title>Genome sequence of the necrotrophic plant pathogen Pythium ultimum reveals original pathogenicity mechanisms and effector repertoire.</title>
        <authorList>
            <person name="Levesque C.A."/>
            <person name="Brouwer H."/>
            <person name="Cano L."/>
            <person name="Hamilton J.P."/>
            <person name="Holt C."/>
            <person name="Huitema E."/>
            <person name="Raffaele S."/>
            <person name="Robideau G.P."/>
            <person name="Thines M."/>
            <person name="Win J."/>
            <person name="Zerillo M.M."/>
            <person name="Beakes G.W."/>
            <person name="Boore J.L."/>
            <person name="Busam D."/>
            <person name="Dumas B."/>
            <person name="Ferriera S."/>
            <person name="Fuerstenberg S.I."/>
            <person name="Gachon C.M."/>
            <person name="Gaulin E."/>
            <person name="Govers F."/>
            <person name="Grenville-Briggs L."/>
            <person name="Horner N."/>
            <person name="Hostetler J."/>
            <person name="Jiang R.H."/>
            <person name="Johnson J."/>
            <person name="Krajaejun T."/>
            <person name="Lin H."/>
            <person name="Meijer H.J."/>
            <person name="Moore B."/>
            <person name="Morris P."/>
            <person name="Phuntmart V."/>
            <person name="Puiu D."/>
            <person name="Shetty J."/>
            <person name="Stajich J.E."/>
            <person name="Tripathy S."/>
            <person name="Wawra S."/>
            <person name="van West P."/>
            <person name="Whitty B.R."/>
            <person name="Coutinho P.M."/>
            <person name="Henrissat B."/>
            <person name="Martin F."/>
            <person name="Thomas P.D."/>
            <person name="Tyler B.M."/>
            <person name="De Vries R.P."/>
            <person name="Kamoun S."/>
            <person name="Yandell M."/>
            <person name="Tisserat N."/>
            <person name="Buell C.R."/>
        </authorList>
    </citation>
    <scope>NUCLEOTIDE SEQUENCE</scope>
    <source>
        <strain evidence="20">DAOM:BR144</strain>
    </source>
</reference>
<dbReference type="InterPro" id="IPR012340">
    <property type="entry name" value="NA-bd_OB-fold"/>
</dbReference>
<keyword evidence="11 15" id="KW-0233">DNA recombination</keyword>
<evidence type="ECO:0000313" key="20">
    <source>
        <dbReference type="Proteomes" id="UP000019132"/>
    </source>
</evidence>
<dbReference type="Pfam" id="PF01068">
    <property type="entry name" value="DNA_ligase_A_M"/>
    <property type="match status" value="1"/>
</dbReference>
<dbReference type="EnsemblProtists" id="PYU1_T002276">
    <property type="protein sequence ID" value="PYU1_T002276"/>
    <property type="gene ID" value="PYU1_G002273"/>
</dbReference>
<evidence type="ECO:0000256" key="6">
    <source>
        <dbReference type="ARBA" id="ARBA00022737"/>
    </source>
</evidence>
<dbReference type="HOGENOM" id="CLU_004844_2_0_1"/>
<reference evidence="19" key="3">
    <citation type="submission" date="2014-11" db="UniProtKB">
        <authorList>
            <consortium name="EnsemblProtists"/>
        </authorList>
    </citation>
    <scope>IDENTIFICATION</scope>
    <source>
        <strain evidence="19">DAOM BR144</strain>
    </source>
</reference>
<evidence type="ECO:0000256" key="7">
    <source>
        <dbReference type="ARBA" id="ARBA00022741"/>
    </source>
</evidence>
<comment type="similarity">
    <text evidence="3 16">Belongs to the ATP-dependent DNA ligase family.</text>
</comment>
<dbReference type="Gene3D" id="3.30.470.30">
    <property type="entry name" value="DNA ligase/mRNA capping enzyme"/>
    <property type="match status" value="1"/>
</dbReference>
<dbReference type="Pfam" id="PF04679">
    <property type="entry name" value="DNA_ligase_A_C"/>
    <property type="match status" value="1"/>
</dbReference>
<keyword evidence="12 15" id="KW-0234">DNA repair</keyword>
<dbReference type="GO" id="GO:0032807">
    <property type="term" value="C:DNA ligase IV complex"/>
    <property type="evidence" value="ECO:0007669"/>
    <property type="project" value="TreeGrafter"/>
</dbReference>
<accession>K3WBD5</accession>
<evidence type="ECO:0000256" key="16">
    <source>
        <dbReference type="RuleBase" id="RU004196"/>
    </source>
</evidence>
<keyword evidence="20" id="KW-1185">Reference proteome</keyword>
<dbReference type="GO" id="GO:0006297">
    <property type="term" value="P:nucleotide-excision repair, DNA gap filling"/>
    <property type="evidence" value="ECO:0007669"/>
    <property type="project" value="TreeGrafter"/>
</dbReference>
<evidence type="ECO:0000256" key="11">
    <source>
        <dbReference type="ARBA" id="ARBA00023172"/>
    </source>
</evidence>
<evidence type="ECO:0000256" key="5">
    <source>
        <dbReference type="ARBA" id="ARBA00022723"/>
    </source>
</evidence>
<keyword evidence="13" id="KW-0539">Nucleus</keyword>
<keyword evidence="4 15" id="KW-0436">Ligase</keyword>
<dbReference type="AlphaFoldDB" id="K3WBD5"/>
<reference evidence="20" key="2">
    <citation type="submission" date="2010-04" db="EMBL/GenBank/DDBJ databases">
        <authorList>
            <person name="Buell R."/>
            <person name="Hamilton J."/>
            <person name="Hostetler J."/>
        </authorList>
    </citation>
    <scope>NUCLEOTIDE SEQUENCE [LARGE SCALE GENOMIC DNA]</scope>
    <source>
        <strain evidence="20">DAOM:BR144</strain>
    </source>
</reference>
<feature type="domain" description="ATP-dependent DNA ligase family profile" evidence="17">
    <location>
        <begin position="348"/>
        <end position="509"/>
    </location>
</feature>
<dbReference type="SUPFAM" id="SSF56091">
    <property type="entry name" value="DNA ligase/mRNA capping enzyme, catalytic domain"/>
    <property type="match status" value="1"/>
</dbReference>
<keyword evidence="10" id="KW-0460">Magnesium</keyword>
<dbReference type="NCBIfam" id="TIGR00574">
    <property type="entry name" value="dnl1"/>
    <property type="match status" value="1"/>
</dbReference>
<feature type="domain" description="BRCT" evidence="18">
    <location>
        <begin position="689"/>
        <end position="798"/>
    </location>
</feature>
<dbReference type="GO" id="GO:0003910">
    <property type="term" value="F:DNA ligase (ATP) activity"/>
    <property type="evidence" value="ECO:0007669"/>
    <property type="project" value="UniProtKB-EC"/>
</dbReference>
<evidence type="ECO:0000256" key="15">
    <source>
        <dbReference type="RuleBase" id="RU000617"/>
    </source>
</evidence>
<keyword evidence="5" id="KW-0479">Metal-binding</keyword>
<dbReference type="InterPro" id="IPR016059">
    <property type="entry name" value="DNA_ligase_ATP-dep_CS"/>
</dbReference>
<evidence type="ECO:0000256" key="3">
    <source>
        <dbReference type="ARBA" id="ARBA00007572"/>
    </source>
</evidence>
<dbReference type="eggNOG" id="KOG0966">
    <property type="taxonomic scope" value="Eukaryota"/>
</dbReference>
<comment type="catalytic activity">
    <reaction evidence="14 15">
        <text>ATP + (deoxyribonucleotide)n-3'-hydroxyl + 5'-phospho-(deoxyribonucleotide)m = (deoxyribonucleotide)n+m + AMP + diphosphate.</text>
        <dbReference type="EC" id="6.5.1.1"/>
    </reaction>
</comment>
<evidence type="ECO:0000259" key="18">
    <source>
        <dbReference type="PROSITE" id="PS50172"/>
    </source>
</evidence>
<dbReference type="GO" id="GO:0005524">
    <property type="term" value="F:ATP binding"/>
    <property type="evidence" value="ECO:0007669"/>
    <property type="project" value="UniProtKB-KW"/>
</dbReference>
<dbReference type="CDD" id="cd07968">
    <property type="entry name" value="OBF_DNA_ligase_IV"/>
    <property type="match status" value="1"/>
</dbReference>
<dbReference type="VEuPathDB" id="FungiDB:PYU1_G002273"/>
<dbReference type="SUPFAM" id="SSF52113">
    <property type="entry name" value="BRCT domain"/>
    <property type="match status" value="2"/>
</dbReference>
<evidence type="ECO:0000256" key="2">
    <source>
        <dbReference type="ARBA" id="ARBA00004123"/>
    </source>
</evidence>
<dbReference type="InterPro" id="IPR036420">
    <property type="entry name" value="BRCT_dom_sf"/>
</dbReference>